<dbReference type="RefSeq" id="WP_168608703.1">
    <property type="nucleotide sequence ID" value="NZ_JAAZQD010000002.1"/>
</dbReference>
<proteinExistence type="predicted"/>
<keyword evidence="2" id="KW-1185">Reference proteome</keyword>
<organism evidence="1 2">
    <name type="scientific">Oleiagrimonas citrea</name>
    <dbReference type="NCBI Taxonomy" id="1665687"/>
    <lineage>
        <taxon>Bacteria</taxon>
        <taxon>Pseudomonadati</taxon>
        <taxon>Pseudomonadota</taxon>
        <taxon>Gammaproteobacteria</taxon>
        <taxon>Lysobacterales</taxon>
        <taxon>Rhodanobacteraceae</taxon>
        <taxon>Oleiagrimonas</taxon>
    </lineage>
</organism>
<comment type="caution">
    <text evidence="1">The sequence shown here is derived from an EMBL/GenBank/DDBJ whole genome shotgun (WGS) entry which is preliminary data.</text>
</comment>
<reference evidence="1 2" key="1">
    <citation type="journal article" date="2017" name="Int. J. Syst. Evol. Microbiol.">
        <title>Oleiagrimonas citrea sp. nov., a marine bacterium isolated from tidal flat sediment and emended description of the genus Oleiagrimonas Fang et al. 2015 and Oleiagrimonas soli.</title>
        <authorList>
            <person name="Yang S.H."/>
            <person name="Seo H.S."/>
            <person name="Seong C.N."/>
            <person name="Kwon K.K."/>
        </authorList>
    </citation>
    <scope>NUCLEOTIDE SEQUENCE [LARGE SCALE GENOMIC DNA]</scope>
    <source>
        <strain evidence="1 2">MEBiC09124</strain>
    </source>
</reference>
<dbReference type="EMBL" id="JAAZQD010000002">
    <property type="protein sequence ID" value="NKZ38360.1"/>
    <property type="molecule type" value="Genomic_DNA"/>
</dbReference>
<sequence>MSIIPCNKDKALRKRIEDYAEELKTEAHKVGSHGLSESEFYNSGLFRGAIERIRGQFSASMREKREFVRHILNHMQDGGFISDWESAGESNRHDYVVTLNSDRIAAIELKGCLDGNNTNIFERPPHAHEFVMWSVCTNPGADPQHNVWSGIHTRLSAEIISRNQRVDGLIVWDMICGTVGRPCPKVVGGGGHLTELGPFNLPPPCLYVFPATIPSPRNNPSPKPQSLNDVELLKAFHDCFKGKDSEVNYVDFEVRYKNSETERKTRVVRDGVVQRESDFTPIKRS</sequence>
<evidence type="ECO:0000313" key="2">
    <source>
        <dbReference type="Proteomes" id="UP000541636"/>
    </source>
</evidence>
<gene>
    <name evidence="1" type="ORF">HF690_05235</name>
</gene>
<name>A0A846ZLE5_9GAMM</name>
<protein>
    <submittedName>
        <fullName evidence="1">Uncharacterized protein</fullName>
    </submittedName>
</protein>
<dbReference type="AlphaFoldDB" id="A0A846ZLE5"/>
<accession>A0A846ZLE5</accession>
<evidence type="ECO:0000313" key="1">
    <source>
        <dbReference type="EMBL" id="NKZ38360.1"/>
    </source>
</evidence>
<dbReference type="Proteomes" id="UP000541636">
    <property type="component" value="Unassembled WGS sequence"/>
</dbReference>